<protein>
    <recommendedName>
        <fullName evidence="3">Nucleotide-binding protein HIJ39_14720</fullName>
    </recommendedName>
</protein>
<dbReference type="CDD" id="cd11740">
    <property type="entry name" value="YajQ_like"/>
    <property type="match status" value="1"/>
</dbReference>
<dbReference type="Gene3D" id="3.30.70.990">
    <property type="entry name" value="YajQ-like, domain 2"/>
    <property type="match status" value="1"/>
</dbReference>
<proteinExistence type="inferred from homology"/>
<comment type="similarity">
    <text evidence="2 3">Belongs to the YajQ family.</text>
</comment>
<dbReference type="InterPro" id="IPR036183">
    <property type="entry name" value="YajQ-like_sf"/>
</dbReference>
<dbReference type="InterPro" id="IPR035570">
    <property type="entry name" value="UPF0234_N"/>
</dbReference>
<comment type="caution">
    <text evidence="4">The sequence shown here is derived from an EMBL/GenBank/DDBJ whole genome shotgun (WGS) entry which is preliminary data.</text>
</comment>
<organism evidence="4 5">
    <name type="scientific">Sulfobacillus harzensis</name>
    <dbReference type="NCBI Taxonomy" id="2729629"/>
    <lineage>
        <taxon>Bacteria</taxon>
        <taxon>Bacillati</taxon>
        <taxon>Bacillota</taxon>
        <taxon>Clostridia</taxon>
        <taxon>Eubacteriales</taxon>
        <taxon>Clostridiales Family XVII. Incertae Sedis</taxon>
        <taxon>Sulfobacillus</taxon>
    </lineage>
</organism>
<dbReference type="Pfam" id="PF04461">
    <property type="entry name" value="YajQ"/>
    <property type="match status" value="1"/>
</dbReference>
<dbReference type="HAMAP" id="MF_00632">
    <property type="entry name" value="UPF0234"/>
    <property type="match status" value="1"/>
</dbReference>
<dbReference type="AlphaFoldDB" id="A0A7Y0Q431"/>
<evidence type="ECO:0000313" key="4">
    <source>
        <dbReference type="EMBL" id="NMP23596.1"/>
    </source>
</evidence>
<dbReference type="EMBL" id="JABBVZ010000058">
    <property type="protein sequence ID" value="NMP23596.1"/>
    <property type="molecule type" value="Genomic_DNA"/>
</dbReference>
<dbReference type="InterPro" id="IPR007551">
    <property type="entry name" value="YajQ/Smlt4090-like"/>
</dbReference>
<dbReference type="Gene3D" id="3.30.70.860">
    <property type="match status" value="1"/>
</dbReference>
<evidence type="ECO:0000256" key="3">
    <source>
        <dbReference type="HAMAP-Rule" id="MF_00632"/>
    </source>
</evidence>
<accession>A0A7Y0Q431</accession>
<dbReference type="GO" id="GO:0000166">
    <property type="term" value="F:nucleotide binding"/>
    <property type="evidence" value="ECO:0007669"/>
    <property type="project" value="UniProtKB-UniRule"/>
</dbReference>
<evidence type="ECO:0000256" key="2">
    <source>
        <dbReference type="ARBA" id="ARBA00093450"/>
    </source>
</evidence>
<dbReference type="InterPro" id="IPR035571">
    <property type="entry name" value="UPF0234-like_C"/>
</dbReference>
<evidence type="ECO:0000256" key="1">
    <source>
        <dbReference type="ARBA" id="ARBA00022741"/>
    </source>
</evidence>
<dbReference type="NCBIfam" id="NF003819">
    <property type="entry name" value="PRK05412.1"/>
    <property type="match status" value="1"/>
</dbReference>
<dbReference type="PANTHER" id="PTHR30476:SF0">
    <property type="entry name" value="UPF0234 PROTEIN YAJQ"/>
    <property type="match status" value="1"/>
</dbReference>
<name>A0A7Y0Q431_9FIRM</name>
<dbReference type="GO" id="GO:0005829">
    <property type="term" value="C:cytosol"/>
    <property type="evidence" value="ECO:0007669"/>
    <property type="project" value="TreeGrafter"/>
</dbReference>
<dbReference type="Proteomes" id="UP000533476">
    <property type="component" value="Unassembled WGS sequence"/>
</dbReference>
<comment type="function">
    <text evidence="3">Nucleotide-binding protein.</text>
</comment>
<reference evidence="4 5" key="1">
    <citation type="submission" date="2020-04" db="EMBL/GenBank/DDBJ databases">
        <authorList>
            <person name="Zhang R."/>
            <person name="Schippers A."/>
        </authorList>
    </citation>
    <scope>NUCLEOTIDE SEQUENCE [LARGE SCALE GENOMIC DNA]</scope>
    <source>
        <strain evidence="4 5">DSM 109850</strain>
    </source>
</reference>
<sequence length="167" mass="18562">MPKESSFDVVSEPDWSEVLNAIDQTRREANTRYDFRGQDIEIDYDAANHVITLDAPEGMVMDSLKTVLGEKMARRSVSLKFLDFGPVESHGMSRARVSVTIKSGIETDLAKKIQKAIRGLGLKVEPQIQGASLRVSGKSRDDLQAVIQFLKGQDFGIELAFTNFRTA</sequence>
<keyword evidence="1 3" id="KW-0547">Nucleotide-binding</keyword>
<dbReference type="SUPFAM" id="SSF89963">
    <property type="entry name" value="YajQ-like"/>
    <property type="match status" value="2"/>
</dbReference>
<gene>
    <name evidence="4" type="ORF">HIJ39_14720</name>
</gene>
<keyword evidence="5" id="KW-1185">Reference proteome</keyword>
<dbReference type="PANTHER" id="PTHR30476">
    <property type="entry name" value="UPF0234 PROTEIN YAJQ"/>
    <property type="match status" value="1"/>
</dbReference>
<evidence type="ECO:0000313" key="5">
    <source>
        <dbReference type="Proteomes" id="UP000533476"/>
    </source>
</evidence>
<dbReference type="RefSeq" id="WP_169101020.1">
    <property type="nucleotide sequence ID" value="NZ_JABBVZ010000058.1"/>
</dbReference>